<feature type="coiled-coil region" evidence="1">
    <location>
        <begin position="344"/>
        <end position="378"/>
    </location>
</feature>
<evidence type="ECO:0000313" key="3">
    <source>
        <dbReference type="EMBL" id="KAF9333289.1"/>
    </source>
</evidence>
<reference evidence="3" key="1">
    <citation type="journal article" date="2020" name="Fungal Divers.">
        <title>Resolving the Mortierellaceae phylogeny through synthesis of multi-gene phylogenetics and phylogenomics.</title>
        <authorList>
            <person name="Vandepol N."/>
            <person name="Liber J."/>
            <person name="Desiro A."/>
            <person name="Na H."/>
            <person name="Kennedy M."/>
            <person name="Barry K."/>
            <person name="Grigoriev I.V."/>
            <person name="Miller A.N."/>
            <person name="O'Donnell K."/>
            <person name="Stajich J.E."/>
            <person name="Bonito G."/>
        </authorList>
    </citation>
    <scope>NUCLEOTIDE SEQUENCE</scope>
    <source>
        <strain evidence="3">NVP1</strain>
    </source>
</reference>
<feature type="compositionally biased region" description="Polar residues" evidence="2">
    <location>
        <begin position="386"/>
        <end position="408"/>
    </location>
</feature>
<feature type="compositionally biased region" description="Polar residues" evidence="2">
    <location>
        <begin position="153"/>
        <end position="167"/>
    </location>
</feature>
<protein>
    <submittedName>
        <fullName evidence="3">Uncharacterized protein</fullName>
    </submittedName>
</protein>
<gene>
    <name evidence="3" type="ORF">BG006_003827</name>
</gene>
<dbReference type="EMBL" id="JAAAUY010000211">
    <property type="protein sequence ID" value="KAF9333289.1"/>
    <property type="molecule type" value="Genomic_DNA"/>
</dbReference>
<dbReference type="Proteomes" id="UP000696485">
    <property type="component" value="Unassembled WGS sequence"/>
</dbReference>
<evidence type="ECO:0000256" key="2">
    <source>
        <dbReference type="SAM" id="MobiDB-lite"/>
    </source>
</evidence>
<keyword evidence="1" id="KW-0175">Coiled coil</keyword>
<comment type="caution">
    <text evidence="3">The sequence shown here is derived from an EMBL/GenBank/DDBJ whole genome shotgun (WGS) entry which is preliminary data.</text>
</comment>
<feature type="region of interest" description="Disordered" evidence="2">
    <location>
        <begin position="383"/>
        <end position="408"/>
    </location>
</feature>
<keyword evidence="4" id="KW-1185">Reference proteome</keyword>
<evidence type="ECO:0000313" key="4">
    <source>
        <dbReference type="Proteomes" id="UP000696485"/>
    </source>
</evidence>
<name>A0A9P5SPC9_9FUNG</name>
<feature type="compositionally biased region" description="Basic and acidic residues" evidence="2">
    <location>
        <begin position="168"/>
        <end position="178"/>
    </location>
</feature>
<sequence>MPSDPRQTPGVDPHELARMIAYFQDNFSFIHGVMDVAPGSLASRLQAVCQVIQADIFWNRQCMDELQLTNSNLTTERYWYWHENEKLREKISRLVVEKDKALEVSERAKAELEQHRTAERPLAIERVAEKAVGGTGARSDAPVETPQAPIPGQSVNSLDDSESSYNNKMDKNQEKNDARIKTKEDEHTLAAMKVQLSDAQQKQQGLQEQLAREQEKSKALIEQLQSTEQKSFRWAKDLETAAKKVAVLEGEKENDVVRISLELAQCRLDLAEARTTIDQRHEEEVKSEKTMEREDRDVVRIMEDLAQCKVEWAKVQAMVVERDEEVFKMGKAKEYEVRVLVKMLAEQEQTIEDMQALRKKESRKINTLEASCQALRDRLSAVIRPGSSSMQLRSRKPNQANPSKSRKS</sequence>
<feature type="coiled-coil region" evidence="1">
    <location>
        <begin position="84"/>
        <end position="118"/>
    </location>
</feature>
<proteinExistence type="predicted"/>
<evidence type="ECO:0000256" key="1">
    <source>
        <dbReference type="SAM" id="Coils"/>
    </source>
</evidence>
<feature type="region of interest" description="Disordered" evidence="2">
    <location>
        <begin position="131"/>
        <end position="178"/>
    </location>
</feature>
<dbReference type="AlphaFoldDB" id="A0A9P5SPC9"/>
<accession>A0A9P5SPC9</accession>
<organism evidence="3 4">
    <name type="scientific">Podila minutissima</name>
    <dbReference type="NCBI Taxonomy" id="64525"/>
    <lineage>
        <taxon>Eukaryota</taxon>
        <taxon>Fungi</taxon>
        <taxon>Fungi incertae sedis</taxon>
        <taxon>Mucoromycota</taxon>
        <taxon>Mortierellomycotina</taxon>
        <taxon>Mortierellomycetes</taxon>
        <taxon>Mortierellales</taxon>
        <taxon>Mortierellaceae</taxon>
        <taxon>Podila</taxon>
    </lineage>
</organism>
<feature type="coiled-coil region" evidence="1">
    <location>
        <begin position="189"/>
        <end position="230"/>
    </location>
</feature>